<dbReference type="InterPro" id="IPR018520">
    <property type="entry name" value="UPP_synth-like_CS"/>
</dbReference>
<comment type="function">
    <text evidence="2">Catalyzes the condensation of isopentenyl diphosphate (IPP) with allylic pyrophosphates generating different type of terpenoids.</text>
</comment>
<dbReference type="GO" id="GO:0008834">
    <property type="term" value="F:ditrans,polycis-undecaprenyl-diphosphate synthase [(2E,6E)-farnesyl-diphosphate specific] activity"/>
    <property type="evidence" value="ECO:0007669"/>
    <property type="project" value="TreeGrafter"/>
</dbReference>
<keyword evidence="2" id="KW-0460">Magnesium</keyword>
<dbReference type="GO" id="GO:0005829">
    <property type="term" value="C:cytosol"/>
    <property type="evidence" value="ECO:0007669"/>
    <property type="project" value="TreeGrafter"/>
</dbReference>
<feature type="binding site" evidence="2">
    <location>
        <position position="51"/>
    </location>
    <ligand>
        <name>substrate</name>
    </ligand>
</feature>
<evidence type="ECO:0000256" key="1">
    <source>
        <dbReference type="ARBA" id="ARBA00022679"/>
    </source>
</evidence>
<feature type="binding site" evidence="2">
    <location>
        <begin position="3"/>
        <end position="6"/>
    </location>
    <ligand>
        <name>substrate</name>
    </ligand>
</feature>
<dbReference type="NCBIfam" id="TIGR00055">
    <property type="entry name" value="uppS"/>
    <property type="match status" value="1"/>
</dbReference>
<dbReference type="PANTHER" id="PTHR10291:SF0">
    <property type="entry name" value="DEHYDRODOLICHYL DIPHOSPHATE SYNTHASE 2"/>
    <property type="match status" value="1"/>
</dbReference>
<dbReference type="Pfam" id="PF01255">
    <property type="entry name" value="Prenyltransf"/>
    <property type="match status" value="1"/>
</dbReference>
<protein>
    <recommendedName>
        <fullName evidence="2">Isoprenyl transferase</fullName>
        <ecNumber evidence="2">2.5.1.-</ecNumber>
    </recommendedName>
</protein>
<dbReference type="EMBL" id="VXMH01000117">
    <property type="protein sequence ID" value="MYC97420.1"/>
    <property type="molecule type" value="Genomic_DNA"/>
</dbReference>
<feature type="binding site" evidence="2">
    <location>
        <position position="166"/>
    </location>
    <ligand>
        <name>substrate</name>
    </ligand>
</feature>
<comment type="cofactor">
    <cofactor evidence="2">
        <name>Mg(2+)</name>
        <dbReference type="ChEBI" id="CHEBI:18420"/>
    </cofactor>
    <text evidence="2">Binds 2 magnesium ions per subunit.</text>
</comment>
<feature type="active site" evidence="2">
    <location>
        <position position="2"/>
    </location>
</feature>
<evidence type="ECO:0000256" key="2">
    <source>
        <dbReference type="HAMAP-Rule" id="MF_01139"/>
    </source>
</evidence>
<dbReference type="PROSITE" id="PS01066">
    <property type="entry name" value="UPP_SYNTHASE"/>
    <property type="match status" value="1"/>
</dbReference>
<keyword evidence="2" id="KW-0479">Metal-binding</keyword>
<dbReference type="GO" id="GO:0030145">
    <property type="term" value="F:manganese ion binding"/>
    <property type="evidence" value="ECO:0007669"/>
    <property type="project" value="TreeGrafter"/>
</dbReference>
<feature type="active site" description="Proton acceptor" evidence="2">
    <location>
        <position position="50"/>
    </location>
</feature>
<dbReference type="CDD" id="cd00475">
    <property type="entry name" value="Cis_IPPS"/>
    <property type="match status" value="1"/>
</dbReference>
<feature type="binding site" evidence="2">
    <location>
        <begin position="47"/>
        <end position="49"/>
    </location>
    <ligand>
        <name>substrate</name>
    </ligand>
</feature>
<dbReference type="Gene3D" id="3.40.1180.10">
    <property type="entry name" value="Decaprenyl diphosphate synthase-like"/>
    <property type="match status" value="1"/>
</dbReference>
<dbReference type="HAMAP" id="MF_01139">
    <property type="entry name" value="ISPT"/>
    <property type="match status" value="1"/>
</dbReference>
<dbReference type="InterPro" id="IPR036424">
    <property type="entry name" value="UPP_synth-like_sf"/>
</dbReference>
<dbReference type="InterPro" id="IPR001441">
    <property type="entry name" value="UPP_synth-like"/>
</dbReference>
<comment type="caution">
    <text evidence="3">The sequence shown here is derived from an EMBL/GenBank/DDBJ whole genome shotgun (WGS) entry which is preliminary data.</text>
</comment>
<dbReference type="GO" id="GO:0016094">
    <property type="term" value="P:polyprenol biosynthetic process"/>
    <property type="evidence" value="ECO:0007669"/>
    <property type="project" value="TreeGrafter"/>
</dbReference>
<reference evidence="3" key="1">
    <citation type="submission" date="2019-09" db="EMBL/GenBank/DDBJ databases">
        <title>Characterisation of the sponge microbiome using genome-centric metagenomics.</title>
        <authorList>
            <person name="Engelberts J.P."/>
            <person name="Robbins S.J."/>
            <person name="De Goeij J.M."/>
            <person name="Aranda M."/>
            <person name="Bell S.C."/>
            <person name="Webster N.S."/>
        </authorList>
    </citation>
    <scope>NUCLEOTIDE SEQUENCE</scope>
    <source>
        <strain evidence="3">SB0661_bin_32</strain>
    </source>
</reference>
<name>A0A6B1DBI5_9CHLR</name>
<evidence type="ECO:0000313" key="3">
    <source>
        <dbReference type="EMBL" id="MYC97420.1"/>
    </source>
</evidence>
<organism evidence="3">
    <name type="scientific">Caldilineaceae bacterium SB0661_bin_32</name>
    <dbReference type="NCBI Taxonomy" id="2605255"/>
    <lineage>
        <taxon>Bacteria</taxon>
        <taxon>Bacillati</taxon>
        <taxon>Chloroflexota</taxon>
        <taxon>Caldilineae</taxon>
        <taxon>Caldilineales</taxon>
        <taxon>Caldilineaceae</taxon>
    </lineage>
</organism>
<sequence length="222" mass="25569">MDGNGRWAKERGLIRFIGHRAGVDNIQPVLEASVEFGIKVLTIYAFSTENWSRPIEEVSGLMRLLGTTLRNRLQELHENGVQIRHSGRLTGISEELQKQILHALDYTKHNDRIILNVAFNYGGRGEIVDATRRIIRDGIDPDSLSEETFSRYLYTNGLPDPDLIIRTGGDWRMSNFLIWQSVYAEYYSTPTYWPTFDKAELYKALIEFNRRSRRFGGVPDAE</sequence>
<comment type="similarity">
    <text evidence="2">Belongs to the UPP synthase family.</text>
</comment>
<keyword evidence="1 2" id="KW-0808">Transferase</keyword>
<accession>A0A6B1DBI5</accession>
<proteinExistence type="inferred from homology"/>
<feature type="binding site" evidence="2">
    <location>
        <position position="15"/>
    </location>
    <ligand>
        <name>substrate</name>
    </ligand>
</feature>
<feature type="binding site" evidence="2">
    <location>
        <position position="53"/>
    </location>
    <ligand>
        <name>substrate</name>
    </ligand>
</feature>
<feature type="binding site" evidence="2">
    <location>
        <position position="19"/>
    </location>
    <ligand>
        <name>substrate</name>
    </ligand>
</feature>
<gene>
    <name evidence="3" type="primary">uppS</name>
    <name evidence="3" type="ORF">F4X14_20905</name>
</gene>
<feature type="binding site" evidence="2">
    <location>
        <position position="185"/>
    </location>
    <ligand>
        <name>Mg(2+)</name>
        <dbReference type="ChEBI" id="CHEBI:18420"/>
    </ligand>
</feature>
<dbReference type="AlphaFoldDB" id="A0A6B1DBI5"/>
<feature type="binding site" evidence="2">
    <location>
        <begin position="172"/>
        <end position="174"/>
    </location>
    <ligand>
        <name>substrate</name>
    </ligand>
</feature>
<dbReference type="SUPFAM" id="SSF64005">
    <property type="entry name" value="Undecaprenyl diphosphate synthase"/>
    <property type="match status" value="1"/>
</dbReference>
<dbReference type="EC" id="2.5.1.-" evidence="2"/>
<dbReference type="GO" id="GO:0000287">
    <property type="term" value="F:magnesium ion binding"/>
    <property type="evidence" value="ECO:0007669"/>
    <property type="project" value="UniProtKB-UniRule"/>
</dbReference>
<feature type="binding site" evidence="2">
    <location>
        <position position="2"/>
    </location>
    <ligand>
        <name>Mg(2+)</name>
        <dbReference type="ChEBI" id="CHEBI:18420"/>
    </ligand>
</feature>
<feature type="binding site" evidence="2">
    <location>
        <position position="7"/>
    </location>
    <ligand>
        <name>substrate</name>
    </ligand>
</feature>
<comment type="subunit">
    <text evidence="2">Homodimer.</text>
</comment>
<dbReference type="PANTHER" id="PTHR10291">
    <property type="entry name" value="DEHYDRODOLICHYL DIPHOSPHATE SYNTHASE FAMILY MEMBER"/>
    <property type="match status" value="1"/>
</dbReference>